<dbReference type="RefSeq" id="XP_002341493.1">
    <property type="nucleotide sequence ID" value="XM_002341452.1"/>
</dbReference>
<keyword evidence="5 6" id="KW-0342">GTP-binding</keyword>
<comment type="function">
    <text evidence="6">Small GTPase required for proper nuclear import of RNA polymerase II and III (RNAPII and RNAPIII). May act at an RNAP assembly step prior to nuclear import.</text>
</comment>
<dbReference type="GeneID" id="8105384"/>
<dbReference type="SUPFAM" id="SSF52540">
    <property type="entry name" value="P-loop containing nucleoside triphosphate hydrolases"/>
    <property type="match status" value="1"/>
</dbReference>
<dbReference type="Proteomes" id="UP000001745">
    <property type="component" value="Unassembled WGS sequence"/>
</dbReference>
<evidence type="ECO:0000259" key="8">
    <source>
        <dbReference type="SMART" id="SM00382"/>
    </source>
</evidence>
<evidence type="ECO:0000313" key="9">
    <source>
        <dbReference type="EMBL" id="EED24106.1"/>
    </source>
</evidence>
<keyword evidence="10" id="KW-1185">Reference proteome</keyword>
<dbReference type="GO" id="GO:0003924">
    <property type="term" value="F:GTPase activity"/>
    <property type="evidence" value="ECO:0007669"/>
    <property type="project" value="TreeGrafter"/>
</dbReference>
<comment type="similarity">
    <text evidence="1 6">Belongs to the GPN-loop GTPase family.</text>
</comment>
<evidence type="ECO:0000313" key="10">
    <source>
        <dbReference type="Proteomes" id="UP000001745"/>
    </source>
</evidence>
<dbReference type="Gene3D" id="3.40.50.300">
    <property type="entry name" value="P-loop containing nucleotide triphosphate hydrolases"/>
    <property type="match status" value="1"/>
</dbReference>
<dbReference type="SMART" id="SM00382">
    <property type="entry name" value="AAA"/>
    <property type="match status" value="1"/>
</dbReference>
<feature type="region of interest" description="Disordered" evidence="7">
    <location>
        <begin position="328"/>
        <end position="349"/>
    </location>
</feature>
<dbReference type="PANTHER" id="PTHR21231:SF7">
    <property type="entry name" value="GPN-LOOP GTPASE 3"/>
    <property type="match status" value="1"/>
</dbReference>
<dbReference type="Pfam" id="PF03029">
    <property type="entry name" value="ATP_bind_1"/>
    <property type="match status" value="1"/>
</dbReference>
<dbReference type="GO" id="GO:0005525">
    <property type="term" value="F:GTP binding"/>
    <property type="evidence" value="ECO:0007669"/>
    <property type="project" value="UniProtKB-KW"/>
</dbReference>
<dbReference type="FunCoup" id="B8LW78">
    <property type="interactions" value="907"/>
</dbReference>
<feature type="domain" description="AAA+ ATPase" evidence="8">
    <location>
        <begin position="46"/>
        <end position="332"/>
    </location>
</feature>
<dbReference type="EMBL" id="EQ962652">
    <property type="protein sequence ID" value="EED24106.1"/>
    <property type="molecule type" value="Genomic_DNA"/>
</dbReference>
<accession>B8LW78</accession>
<dbReference type="AlphaFoldDB" id="B8LW78"/>
<dbReference type="OrthoDB" id="5839at2759"/>
<dbReference type="CDD" id="cd17872">
    <property type="entry name" value="GPN3"/>
    <property type="match status" value="1"/>
</dbReference>
<dbReference type="VEuPathDB" id="FungiDB:TSTA_074850"/>
<evidence type="ECO:0000256" key="4">
    <source>
        <dbReference type="ARBA" id="ARBA00022801"/>
    </source>
</evidence>
<keyword evidence="3 6" id="KW-0547">Nucleotide-binding</keyword>
<name>B8LW78_TALSN</name>
<evidence type="ECO:0000256" key="1">
    <source>
        <dbReference type="ARBA" id="ARBA00005290"/>
    </source>
</evidence>
<dbReference type="eggNOG" id="KOG1534">
    <property type="taxonomic scope" value="Eukaryota"/>
</dbReference>
<sequence>MAQFLAVGPRLVLRFQQSSQWERENRAYITPAGGGGWQYLKYSKMSKFGVLVMGPAGAGKTTFCNAIIQHLQNTRRSCFYVNLDPAAETFQYDPDLDIRELITLEDVMEELELGPNGGLIYCFEFLMQNLDFLTEALEPLSEEYLIIFDMPGQIELYTHIPLLPTLTNFLSRQGPLNISLCAAYLLESTFVIDKAKFFAGTLSAMSAMILLEMPHINILSKMDQVKDMVGRRRLKRFVNVDVQLLDEDDDGKAAKEDDKEEREHGLDLQADPSSKDALMSGGSFNRLNRAVGQLIDDFSMVSFLQLDVSDEDSVGAILSYIDDAIQYHEAQEPREPNDAQEVDWEDADD</sequence>
<dbReference type="FunFam" id="3.40.50.300:FF:000552">
    <property type="entry name" value="GPN-loop GTPase 3"/>
    <property type="match status" value="1"/>
</dbReference>
<dbReference type="PANTHER" id="PTHR21231">
    <property type="entry name" value="XPA-BINDING PROTEIN 1-RELATED"/>
    <property type="match status" value="1"/>
</dbReference>
<dbReference type="GO" id="GO:0007064">
    <property type="term" value="P:mitotic sister chromatid cohesion"/>
    <property type="evidence" value="ECO:0007669"/>
    <property type="project" value="EnsemblFungi"/>
</dbReference>
<feature type="compositionally biased region" description="Basic and acidic residues" evidence="7">
    <location>
        <begin position="328"/>
        <end position="337"/>
    </location>
</feature>
<reference evidence="10" key="1">
    <citation type="journal article" date="2015" name="Genome Announc.">
        <title>Genome sequence of the AIDS-associated pathogen Penicillium marneffei (ATCC18224) and its near taxonomic relative Talaromyces stipitatus (ATCC10500).</title>
        <authorList>
            <person name="Nierman W.C."/>
            <person name="Fedorova-Abrams N.D."/>
            <person name="Andrianopoulos A."/>
        </authorList>
    </citation>
    <scope>NUCLEOTIDE SEQUENCE [LARGE SCALE GENOMIC DNA]</scope>
    <source>
        <strain evidence="10">ATCC 10500 / CBS 375.48 / QM 6759 / NRRL 1006</strain>
    </source>
</reference>
<dbReference type="PhylomeDB" id="B8LW78"/>
<dbReference type="GO" id="GO:0006606">
    <property type="term" value="P:protein import into nucleus"/>
    <property type="evidence" value="ECO:0007669"/>
    <property type="project" value="EnsemblFungi"/>
</dbReference>
<evidence type="ECO:0000256" key="2">
    <source>
        <dbReference type="ARBA" id="ARBA00014587"/>
    </source>
</evidence>
<dbReference type="InterPro" id="IPR027417">
    <property type="entry name" value="P-loop_NTPase"/>
</dbReference>
<organism evidence="9 10">
    <name type="scientific">Talaromyces stipitatus (strain ATCC 10500 / CBS 375.48 / QM 6759 / NRRL 1006)</name>
    <name type="common">Penicillium stipitatum</name>
    <dbReference type="NCBI Taxonomy" id="441959"/>
    <lineage>
        <taxon>Eukaryota</taxon>
        <taxon>Fungi</taxon>
        <taxon>Dikarya</taxon>
        <taxon>Ascomycota</taxon>
        <taxon>Pezizomycotina</taxon>
        <taxon>Eurotiomycetes</taxon>
        <taxon>Eurotiomycetidae</taxon>
        <taxon>Eurotiales</taxon>
        <taxon>Trichocomaceae</taxon>
        <taxon>Talaromyces</taxon>
        <taxon>Talaromyces sect. Talaromyces</taxon>
    </lineage>
</organism>
<evidence type="ECO:0000256" key="7">
    <source>
        <dbReference type="SAM" id="MobiDB-lite"/>
    </source>
</evidence>
<dbReference type="InterPro" id="IPR003593">
    <property type="entry name" value="AAA+_ATPase"/>
</dbReference>
<dbReference type="OMA" id="LYTHMTV"/>
<dbReference type="HOGENOM" id="CLU_037460_0_0_1"/>
<evidence type="ECO:0000256" key="6">
    <source>
        <dbReference type="RuleBase" id="RU365059"/>
    </source>
</evidence>
<evidence type="ECO:0000256" key="3">
    <source>
        <dbReference type="ARBA" id="ARBA00022741"/>
    </source>
</evidence>
<gene>
    <name evidence="9" type="ORF">TSTA_074850</name>
</gene>
<evidence type="ECO:0000256" key="5">
    <source>
        <dbReference type="ARBA" id="ARBA00023134"/>
    </source>
</evidence>
<dbReference type="InterPro" id="IPR004130">
    <property type="entry name" value="Gpn"/>
</dbReference>
<dbReference type="InterPro" id="IPR030228">
    <property type="entry name" value="Gpn3"/>
</dbReference>
<comment type="subunit">
    <text evidence="6">Binds to RNA polymerase II (RNAPII).</text>
</comment>
<proteinExistence type="inferred from homology"/>
<feature type="compositionally biased region" description="Basic and acidic residues" evidence="7">
    <location>
        <begin position="251"/>
        <end position="266"/>
    </location>
</feature>
<feature type="region of interest" description="Disordered" evidence="7">
    <location>
        <begin position="249"/>
        <end position="276"/>
    </location>
</feature>
<dbReference type="STRING" id="441959.B8LW78"/>
<feature type="compositionally biased region" description="Acidic residues" evidence="7">
    <location>
        <begin position="338"/>
        <end position="349"/>
    </location>
</feature>
<keyword evidence="4 6" id="KW-0378">Hydrolase</keyword>
<dbReference type="InParanoid" id="B8LW78"/>
<protein>
    <recommendedName>
        <fullName evidence="2 6">GPN-loop GTPase 3</fullName>
    </recommendedName>
</protein>